<feature type="chain" id="PRO_5038026269" description="YARHG domain-containing protein" evidence="1">
    <location>
        <begin position="20"/>
        <end position="285"/>
    </location>
</feature>
<organism evidence="2 3">
    <name type="scientific">Fulvivirga sediminis</name>
    <dbReference type="NCBI Taxonomy" id="2803949"/>
    <lineage>
        <taxon>Bacteria</taxon>
        <taxon>Pseudomonadati</taxon>
        <taxon>Bacteroidota</taxon>
        <taxon>Cytophagia</taxon>
        <taxon>Cytophagales</taxon>
        <taxon>Fulvivirgaceae</taxon>
        <taxon>Fulvivirga</taxon>
    </lineage>
</organism>
<dbReference type="EMBL" id="JAESIY010000005">
    <property type="protein sequence ID" value="MBL3656585.1"/>
    <property type="molecule type" value="Genomic_DNA"/>
</dbReference>
<feature type="signal peptide" evidence="1">
    <location>
        <begin position="1"/>
        <end position="19"/>
    </location>
</feature>
<sequence>MRLLLSVLLFLTCSIAVLGQPGAIGDSDGIKGIHYSKEQDEWFDGSVQLDNGKVVKGKLNYNYVTDVVTLEKGDELYTFTSEKVVEFHYYKGNEKWEFYSLPLVVGQELTGRARFGFYHVLEQDKSRALLSKYEFYYDDKTYPSVKNIININTQNLIYQSLVDPFSQESGGSIIHDSNWKIKKYIFLISEGSEPLTILESTKPDKLKEYSGIIEFNRKSHKDAVTGKRDFKFKSLYKGKPYDLFPGYEEQIKEYINEHHPDLKREHGWVELFQVRSGLESDVLVK</sequence>
<protein>
    <recommendedName>
        <fullName evidence="4">YARHG domain-containing protein</fullName>
    </recommendedName>
</protein>
<dbReference type="AlphaFoldDB" id="A0A937F6D8"/>
<evidence type="ECO:0008006" key="4">
    <source>
        <dbReference type="Google" id="ProtNLM"/>
    </source>
</evidence>
<evidence type="ECO:0000256" key="1">
    <source>
        <dbReference type="SAM" id="SignalP"/>
    </source>
</evidence>
<accession>A0A937F6D8</accession>
<evidence type="ECO:0000313" key="3">
    <source>
        <dbReference type="Proteomes" id="UP000659388"/>
    </source>
</evidence>
<reference evidence="2" key="1">
    <citation type="submission" date="2021-01" db="EMBL/GenBank/DDBJ databases">
        <title>Fulvivirga kasyanovii gen. nov., sp nov., a novel member of the phylum Bacteroidetes isolated from seawater in a mussel farm.</title>
        <authorList>
            <person name="Zhao L.-H."/>
            <person name="Wang Z.-J."/>
        </authorList>
    </citation>
    <scope>NUCLEOTIDE SEQUENCE</scope>
    <source>
        <strain evidence="2">2943</strain>
    </source>
</reference>
<proteinExistence type="predicted"/>
<dbReference type="RefSeq" id="WP_202244372.1">
    <property type="nucleotide sequence ID" value="NZ_JAESIY010000005.1"/>
</dbReference>
<evidence type="ECO:0000313" key="2">
    <source>
        <dbReference type="EMBL" id="MBL3656585.1"/>
    </source>
</evidence>
<keyword evidence="1" id="KW-0732">Signal</keyword>
<keyword evidence="3" id="KW-1185">Reference proteome</keyword>
<gene>
    <name evidence="2" type="ORF">JL102_10610</name>
</gene>
<dbReference type="Proteomes" id="UP000659388">
    <property type="component" value="Unassembled WGS sequence"/>
</dbReference>
<comment type="caution">
    <text evidence="2">The sequence shown here is derived from an EMBL/GenBank/DDBJ whole genome shotgun (WGS) entry which is preliminary data.</text>
</comment>
<name>A0A937F6D8_9BACT</name>